<feature type="region of interest" description="Disordered" evidence="1">
    <location>
        <begin position="82"/>
        <end position="105"/>
    </location>
</feature>
<dbReference type="EMBL" id="FWXV01000025">
    <property type="protein sequence ID" value="SMD27459.1"/>
    <property type="molecule type" value="Genomic_DNA"/>
</dbReference>
<evidence type="ECO:0000313" key="3">
    <source>
        <dbReference type="EMBL" id="SMD27459.1"/>
    </source>
</evidence>
<keyword evidence="4" id="KW-1185">Reference proteome</keyword>
<dbReference type="GO" id="GO:0003677">
    <property type="term" value="F:DNA binding"/>
    <property type="evidence" value="ECO:0007669"/>
    <property type="project" value="InterPro"/>
</dbReference>
<protein>
    <submittedName>
        <fullName evidence="3">Helix-turn-helix domain of resolvase</fullName>
    </submittedName>
</protein>
<dbReference type="SUPFAM" id="SSF46689">
    <property type="entry name" value="Homeodomain-like"/>
    <property type="match status" value="1"/>
</dbReference>
<dbReference type="OrthoDB" id="3624556at2"/>
<evidence type="ECO:0000313" key="4">
    <source>
        <dbReference type="Proteomes" id="UP000192674"/>
    </source>
</evidence>
<feature type="compositionally biased region" description="Polar residues" evidence="1">
    <location>
        <begin position="96"/>
        <end position="105"/>
    </location>
</feature>
<dbReference type="Gene3D" id="1.10.10.60">
    <property type="entry name" value="Homeodomain-like"/>
    <property type="match status" value="1"/>
</dbReference>
<evidence type="ECO:0000256" key="1">
    <source>
        <dbReference type="SAM" id="MobiDB-lite"/>
    </source>
</evidence>
<feature type="compositionally biased region" description="Basic residues" evidence="1">
    <location>
        <begin position="82"/>
        <end position="92"/>
    </location>
</feature>
<gene>
    <name evidence="3" type="ORF">SAMN05661093_11066</name>
</gene>
<proteinExistence type="predicted"/>
<dbReference type="AlphaFoldDB" id="A0A1Y5YCV3"/>
<sequence>MDLLRRYLNRPDLLGPLVDVVRKIGNRCDSDDATVEGRTASPDYDRRRLSDTDIAEVIEAYRSGATTRALAESYGVSQTTIKKKLRERKIRKRGADTNSPRRLQR</sequence>
<dbReference type="InterPro" id="IPR006120">
    <property type="entry name" value="Resolvase_HTH_dom"/>
</dbReference>
<dbReference type="InterPro" id="IPR009057">
    <property type="entry name" value="Homeodomain-like_sf"/>
</dbReference>
<accession>A0A1Y5YCV3</accession>
<dbReference type="GO" id="GO:0000150">
    <property type="term" value="F:DNA strand exchange activity"/>
    <property type="evidence" value="ECO:0007669"/>
    <property type="project" value="InterPro"/>
</dbReference>
<organism evidence="3 4">
    <name type="scientific">Kibdelosporangium aridum</name>
    <dbReference type="NCBI Taxonomy" id="2030"/>
    <lineage>
        <taxon>Bacteria</taxon>
        <taxon>Bacillati</taxon>
        <taxon>Actinomycetota</taxon>
        <taxon>Actinomycetes</taxon>
        <taxon>Pseudonocardiales</taxon>
        <taxon>Pseudonocardiaceae</taxon>
        <taxon>Kibdelosporangium</taxon>
    </lineage>
</organism>
<dbReference type="Pfam" id="PF02796">
    <property type="entry name" value="HTH_7"/>
    <property type="match status" value="1"/>
</dbReference>
<dbReference type="Proteomes" id="UP000192674">
    <property type="component" value="Unassembled WGS sequence"/>
</dbReference>
<name>A0A1Y5YCV3_KIBAR</name>
<evidence type="ECO:0000259" key="2">
    <source>
        <dbReference type="Pfam" id="PF02796"/>
    </source>
</evidence>
<reference evidence="3 4" key="1">
    <citation type="submission" date="2017-04" db="EMBL/GenBank/DDBJ databases">
        <authorList>
            <person name="Afonso C.L."/>
            <person name="Miller P.J."/>
            <person name="Scott M.A."/>
            <person name="Spackman E."/>
            <person name="Goraichik I."/>
            <person name="Dimitrov K.M."/>
            <person name="Suarez D.L."/>
            <person name="Swayne D.E."/>
        </authorList>
    </citation>
    <scope>NUCLEOTIDE SEQUENCE [LARGE SCALE GENOMIC DNA]</scope>
    <source>
        <strain evidence="3 4">DSM 43828</strain>
    </source>
</reference>
<feature type="domain" description="Resolvase HTH" evidence="2">
    <location>
        <begin position="47"/>
        <end position="87"/>
    </location>
</feature>